<feature type="region of interest" description="Disordered" evidence="9">
    <location>
        <begin position="1"/>
        <end position="34"/>
    </location>
</feature>
<evidence type="ECO:0000313" key="11">
    <source>
        <dbReference type="EMBL" id="GBN27025.1"/>
    </source>
</evidence>
<evidence type="ECO:0000256" key="1">
    <source>
        <dbReference type="ARBA" id="ARBA00005755"/>
    </source>
</evidence>
<dbReference type="InterPro" id="IPR004868">
    <property type="entry name" value="DNA-dir_DNA_pol_B_mt/vir"/>
</dbReference>
<evidence type="ECO:0000256" key="3">
    <source>
        <dbReference type="ARBA" id="ARBA00022679"/>
    </source>
</evidence>
<keyword evidence="3" id="KW-0808">Transferase</keyword>
<dbReference type="Pfam" id="PF03175">
    <property type="entry name" value="DNA_pol_B_2"/>
    <property type="match status" value="1"/>
</dbReference>
<evidence type="ECO:0000256" key="2">
    <source>
        <dbReference type="ARBA" id="ARBA00012417"/>
    </source>
</evidence>
<comment type="similarity">
    <text evidence="1">Belongs to the DNA polymerase type-B family.</text>
</comment>
<proteinExistence type="inferred from homology"/>
<dbReference type="AlphaFoldDB" id="A0A4Y2MIN7"/>
<evidence type="ECO:0000256" key="9">
    <source>
        <dbReference type="SAM" id="MobiDB-lite"/>
    </source>
</evidence>
<keyword evidence="6" id="KW-0239">DNA-directed DNA polymerase</keyword>
<feature type="domain" description="DNA-directed DNA polymerase family B mitochondria/virus" evidence="10">
    <location>
        <begin position="495"/>
        <end position="630"/>
    </location>
</feature>
<evidence type="ECO:0000256" key="4">
    <source>
        <dbReference type="ARBA" id="ARBA00022695"/>
    </source>
</evidence>
<dbReference type="Gene3D" id="3.30.420.10">
    <property type="entry name" value="Ribonuclease H-like superfamily/Ribonuclease H"/>
    <property type="match status" value="1"/>
</dbReference>
<gene>
    <name evidence="11" type="ORF">AVEN_38544_1</name>
</gene>
<evidence type="ECO:0000259" key="10">
    <source>
        <dbReference type="Pfam" id="PF03175"/>
    </source>
</evidence>
<dbReference type="GO" id="GO:0000166">
    <property type="term" value="F:nucleotide binding"/>
    <property type="evidence" value="ECO:0007669"/>
    <property type="project" value="InterPro"/>
</dbReference>
<feature type="compositionally biased region" description="Acidic residues" evidence="9">
    <location>
        <begin position="1"/>
        <end position="11"/>
    </location>
</feature>
<dbReference type="GO" id="GO:0003887">
    <property type="term" value="F:DNA-directed DNA polymerase activity"/>
    <property type="evidence" value="ECO:0007669"/>
    <property type="project" value="UniProtKB-KW"/>
</dbReference>
<sequence>MIFEGSDDDDDFRNYSQASPRSDDEESDDVELPRSDISIFSLGKTMQIPLYHQVGSGFEPRPGPSSRGPAFIENDSSENLDNVVIINEINRRRNQRYNAEEVTFQARIDPEQIPPRLQATPLVAAVEAVRSLISILILRCTQNLSPFDLIRFCFMAVGLDRPVSTVLMRVSELTVERVVAPIIHVLQSYKNLKLKDGVTVDVIITHREVGEGRNRRVINIESDRLKKKSVLMIPYDEEGLCCSKAILYALAHLENDRPSINAMRDIRRPYLLKKAKDLHRDAENLNRVSYRGKDRDRRINLWLLKGHYDVIKSLKGFYGSQFYCEPCDKPFDHLENHRCGHVCPVRMRRDCLPGQSQRCLDCDRLCRSASCFESHKAIPGRRQKSLCDKMYKCRECCKVILRENCPKHLHNCGTTKCPSCKYFVDASEHRCFLDVVSAKTPSDHIFFFDFETDQSSGTHRVNFAVAQYADGGETVFTGNTACQDFCSWLFAPIHKGYTAVAHNMKGFDGQFIMAWLLEQGIAPPVIPCVSKVMSINHPTLNIKLIDSFNFLPMSLSKLPGCFGMTELKKGYFPHLFNKEENQTYVGPFPDMHYYSPDTMSGATRTDFLSWYNSQEGQQFDFQHEMLTYCSYVTIASACMAAYRSKHLEKETTAMVPVRGYTNCTNFSPDAIRWLDFIATKESIFIEHALNRKGERKIDDITVDGFCEETKTSTNFT</sequence>
<reference evidence="11 12" key="1">
    <citation type="journal article" date="2019" name="Sci. Rep.">
        <title>Orb-weaving spider Araneus ventricosus genome elucidates the spidroin gene catalogue.</title>
        <authorList>
            <person name="Kono N."/>
            <person name="Nakamura H."/>
            <person name="Ohtoshi R."/>
            <person name="Moran D.A.P."/>
            <person name="Shinohara A."/>
            <person name="Yoshida Y."/>
            <person name="Fujiwara M."/>
            <person name="Mori M."/>
            <person name="Tomita M."/>
            <person name="Arakawa K."/>
        </authorList>
    </citation>
    <scope>NUCLEOTIDE SEQUENCE [LARGE SCALE GENOMIC DNA]</scope>
</reference>
<evidence type="ECO:0000256" key="6">
    <source>
        <dbReference type="ARBA" id="ARBA00022932"/>
    </source>
</evidence>
<evidence type="ECO:0000256" key="8">
    <source>
        <dbReference type="ARBA" id="ARBA00049244"/>
    </source>
</evidence>
<evidence type="ECO:0000313" key="12">
    <source>
        <dbReference type="Proteomes" id="UP000499080"/>
    </source>
</evidence>
<keyword evidence="5" id="KW-0235">DNA replication</keyword>
<evidence type="ECO:0000256" key="7">
    <source>
        <dbReference type="ARBA" id="ARBA00023125"/>
    </source>
</evidence>
<comment type="catalytic activity">
    <reaction evidence="8">
        <text>DNA(n) + a 2'-deoxyribonucleoside 5'-triphosphate = DNA(n+1) + diphosphate</text>
        <dbReference type="Rhea" id="RHEA:22508"/>
        <dbReference type="Rhea" id="RHEA-COMP:17339"/>
        <dbReference type="Rhea" id="RHEA-COMP:17340"/>
        <dbReference type="ChEBI" id="CHEBI:33019"/>
        <dbReference type="ChEBI" id="CHEBI:61560"/>
        <dbReference type="ChEBI" id="CHEBI:173112"/>
        <dbReference type="EC" id="2.7.7.7"/>
    </reaction>
</comment>
<keyword evidence="4" id="KW-0548">Nucleotidyltransferase</keyword>
<dbReference type="GO" id="GO:0003677">
    <property type="term" value="F:DNA binding"/>
    <property type="evidence" value="ECO:0007669"/>
    <property type="project" value="UniProtKB-KW"/>
</dbReference>
<dbReference type="InterPro" id="IPR036397">
    <property type="entry name" value="RNaseH_sf"/>
</dbReference>
<dbReference type="OrthoDB" id="6421747at2759"/>
<dbReference type="EMBL" id="BGPR01007456">
    <property type="protein sequence ID" value="GBN27025.1"/>
    <property type="molecule type" value="Genomic_DNA"/>
</dbReference>
<accession>A0A4Y2MIN7</accession>
<dbReference type="Proteomes" id="UP000499080">
    <property type="component" value="Unassembled WGS sequence"/>
</dbReference>
<protein>
    <recommendedName>
        <fullName evidence="2">DNA-directed DNA polymerase</fullName>
        <ecNumber evidence="2">2.7.7.7</ecNumber>
    </recommendedName>
</protein>
<keyword evidence="7" id="KW-0238">DNA-binding</keyword>
<dbReference type="EC" id="2.7.7.7" evidence="2"/>
<dbReference type="SUPFAM" id="SSF53098">
    <property type="entry name" value="Ribonuclease H-like"/>
    <property type="match status" value="1"/>
</dbReference>
<name>A0A4Y2MIN7_ARAVE</name>
<organism evidence="11 12">
    <name type="scientific">Araneus ventricosus</name>
    <name type="common">Orbweaver spider</name>
    <name type="synonym">Epeira ventricosa</name>
    <dbReference type="NCBI Taxonomy" id="182803"/>
    <lineage>
        <taxon>Eukaryota</taxon>
        <taxon>Metazoa</taxon>
        <taxon>Ecdysozoa</taxon>
        <taxon>Arthropoda</taxon>
        <taxon>Chelicerata</taxon>
        <taxon>Arachnida</taxon>
        <taxon>Araneae</taxon>
        <taxon>Araneomorphae</taxon>
        <taxon>Entelegynae</taxon>
        <taxon>Araneoidea</taxon>
        <taxon>Araneidae</taxon>
        <taxon>Araneus</taxon>
    </lineage>
</organism>
<evidence type="ECO:0000256" key="5">
    <source>
        <dbReference type="ARBA" id="ARBA00022705"/>
    </source>
</evidence>
<dbReference type="PANTHER" id="PTHR33568">
    <property type="entry name" value="DNA POLYMERASE"/>
    <property type="match status" value="1"/>
</dbReference>
<keyword evidence="12" id="KW-1185">Reference proteome</keyword>
<dbReference type="PANTHER" id="PTHR33568:SF3">
    <property type="entry name" value="DNA-DIRECTED DNA POLYMERASE"/>
    <property type="match status" value="1"/>
</dbReference>
<dbReference type="GO" id="GO:0006260">
    <property type="term" value="P:DNA replication"/>
    <property type="evidence" value="ECO:0007669"/>
    <property type="project" value="UniProtKB-KW"/>
</dbReference>
<dbReference type="InterPro" id="IPR012337">
    <property type="entry name" value="RNaseH-like_sf"/>
</dbReference>
<comment type="caution">
    <text evidence="11">The sequence shown here is derived from an EMBL/GenBank/DDBJ whole genome shotgun (WGS) entry which is preliminary data.</text>
</comment>